<dbReference type="CDD" id="cd03443">
    <property type="entry name" value="PaaI_thioesterase"/>
    <property type="match status" value="1"/>
</dbReference>
<comment type="similarity">
    <text evidence="4">Belongs to the YigI thioesterase family.</text>
</comment>
<sequence>MTRPDDTGTSGDFRTRIRTSFERQAAMATIGAELTRVEHGTVEIELPFDMKLTQQHGILHAGIIAAALDSACGFAAYSVIDPSASILTIEFKVNLMSPGRGERFLFRGDVTKPGTTIIVADGRGYAIGDGPAKLIASMTGTMMVIRGREGISG</sequence>
<comment type="caution">
    <text evidence="9">The sequence shown here is derived from an EMBL/GenBank/DDBJ whole genome shotgun (WGS) entry which is preliminary data.</text>
</comment>
<reference evidence="9 10" key="1">
    <citation type="submission" date="2018-06" db="EMBL/GenBank/DDBJ databases">
        <title>Whole Genome Sequence of an efficient microsymbiont, Rhizobium tropici.</title>
        <authorList>
            <person name="Srinivasan R."/>
            <person name="Singh H.V."/>
            <person name="Srivastava R."/>
            <person name="Kumari B."/>
            <person name="Radhakrishna A."/>
        </authorList>
    </citation>
    <scope>NUCLEOTIDE SEQUENCE [LARGE SCALE GENOMIC DNA]</scope>
    <source>
        <strain evidence="9 10">IGFRI Rhizo-19</strain>
    </source>
</reference>
<evidence type="ECO:0000259" key="8">
    <source>
        <dbReference type="Pfam" id="PF03061"/>
    </source>
</evidence>
<feature type="domain" description="Thioesterase" evidence="8">
    <location>
        <begin position="56"/>
        <end position="128"/>
    </location>
</feature>
<keyword evidence="1" id="KW-0378">Hydrolase</keyword>
<dbReference type="InterPro" id="IPR003736">
    <property type="entry name" value="PAAI_dom"/>
</dbReference>
<dbReference type="EC" id="3.1.2.20" evidence="5"/>
<dbReference type="InterPro" id="IPR029069">
    <property type="entry name" value="HotDog_dom_sf"/>
</dbReference>
<dbReference type="GO" id="GO:0047617">
    <property type="term" value="F:fatty acyl-CoA hydrolase activity"/>
    <property type="evidence" value="ECO:0007669"/>
    <property type="project" value="UniProtKB-EC"/>
</dbReference>
<evidence type="ECO:0000256" key="4">
    <source>
        <dbReference type="ARBA" id="ARBA00038381"/>
    </source>
</evidence>
<comment type="catalytic activity">
    <reaction evidence="7">
        <text>a medium-chain fatty acyl-CoA + H2O = a medium-chain fatty acid + CoA + H(+)</text>
        <dbReference type="Rhea" id="RHEA:68184"/>
        <dbReference type="ChEBI" id="CHEBI:15377"/>
        <dbReference type="ChEBI" id="CHEBI:15378"/>
        <dbReference type="ChEBI" id="CHEBI:57287"/>
        <dbReference type="ChEBI" id="CHEBI:59558"/>
        <dbReference type="ChEBI" id="CHEBI:90546"/>
    </reaction>
</comment>
<dbReference type="NCBIfam" id="TIGR00369">
    <property type="entry name" value="unchar_dom_1"/>
    <property type="match status" value="1"/>
</dbReference>
<gene>
    <name evidence="9" type="ORF">DQ393_20550</name>
</gene>
<dbReference type="EMBL" id="QMKK01000046">
    <property type="protein sequence ID" value="RAX39459.1"/>
    <property type="molecule type" value="Genomic_DNA"/>
</dbReference>
<evidence type="ECO:0000256" key="7">
    <source>
        <dbReference type="ARBA" id="ARBA00048062"/>
    </source>
</evidence>
<dbReference type="Gene3D" id="3.10.129.10">
    <property type="entry name" value="Hotdog Thioesterase"/>
    <property type="match status" value="1"/>
</dbReference>
<accession>A0A329Y5P5</accession>
<comment type="catalytic activity">
    <reaction evidence="2">
        <text>a fatty acyl-CoA + H2O = a fatty acid + CoA + H(+)</text>
        <dbReference type="Rhea" id="RHEA:16781"/>
        <dbReference type="ChEBI" id="CHEBI:15377"/>
        <dbReference type="ChEBI" id="CHEBI:15378"/>
        <dbReference type="ChEBI" id="CHEBI:28868"/>
        <dbReference type="ChEBI" id="CHEBI:57287"/>
        <dbReference type="ChEBI" id="CHEBI:77636"/>
        <dbReference type="EC" id="3.1.2.20"/>
    </reaction>
</comment>
<evidence type="ECO:0000313" key="10">
    <source>
        <dbReference type="Proteomes" id="UP000251205"/>
    </source>
</evidence>
<evidence type="ECO:0000256" key="6">
    <source>
        <dbReference type="ARBA" id="ARBA00040062"/>
    </source>
</evidence>
<dbReference type="SUPFAM" id="SSF54637">
    <property type="entry name" value="Thioesterase/thiol ester dehydrase-isomerase"/>
    <property type="match status" value="1"/>
</dbReference>
<proteinExistence type="inferred from homology"/>
<dbReference type="OrthoDB" id="9806185at2"/>
<evidence type="ECO:0000256" key="1">
    <source>
        <dbReference type="ARBA" id="ARBA00022801"/>
    </source>
</evidence>
<evidence type="ECO:0000256" key="5">
    <source>
        <dbReference type="ARBA" id="ARBA00038894"/>
    </source>
</evidence>
<name>A0A329Y5P5_RHITR</name>
<dbReference type="Proteomes" id="UP000251205">
    <property type="component" value="Unassembled WGS sequence"/>
</dbReference>
<evidence type="ECO:0000256" key="2">
    <source>
        <dbReference type="ARBA" id="ARBA00035880"/>
    </source>
</evidence>
<dbReference type="PANTHER" id="PTHR43240">
    <property type="entry name" value="1,4-DIHYDROXY-2-NAPHTHOYL-COA THIOESTERASE 1"/>
    <property type="match status" value="1"/>
</dbReference>
<dbReference type="PANTHER" id="PTHR43240:SF20">
    <property type="entry name" value="MEDIUM_LONG-CHAIN ACYL-COA THIOESTERASE YIGI"/>
    <property type="match status" value="1"/>
</dbReference>
<comment type="catalytic activity">
    <reaction evidence="3">
        <text>a long-chain fatty acyl-CoA + H2O = a long-chain fatty acid + CoA + H(+)</text>
        <dbReference type="Rhea" id="RHEA:67680"/>
        <dbReference type="ChEBI" id="CHEBI:15377"/>
        <dbReference type="ChEBI" id="CHEBI:15378"/>
        <dbReference type="ChEBI" id="CHEBI:57287"/>
        <dbReference type="ChEBI" id="CHEBI:57560"/>
        <dbReference type="ChEBI" id="CHEBI:83139"/>
    </reaction>
</comment>
<evidence type="ECO:0000256" key="3">
    <source>
        <dbReference type="ARBA" id="ARBA00036002"/>
    </source>
</evidence>
<protein>
    <recommendedName>
        <fullName evidence="6">Medium/long-chain acyl-CoA thioesterase YigI</fullName>
        <ecNumber evidence="5">3.1.2.20</ecNumber>
    </recommendedName>
</protein>
<dbReference type="AlphaFoldDB" id="A0A329Y5P5"/>
<evidence type="ECO:0000313" key="9">
    <source>
        <dbReference type="EMBL" id="RAX39459.1"/>
    </source>
</evidence>
<dbReference type="Pfam" id="PF03061">
    <property type="entry name" value="4HBT"/>
    <property type="match status" value="1"/>
</dbReference>
<organism evidence="9 10">
    <name type="scientific">Rhizobium tropici</name>
    <dbReference type="NCBI Taxonomy" id="398"/>
    <lineage>
        <taxon>Bacteria</taxon>
        <taxon>Pseudomonadati</taxon>
        <taxon>Pseudomonadota</taxon>
        <taxon>Alphaproteobacteria</taxon>
        <taxon>Hyphomicrobiales</taxon>
        <taxon>Rhizobiaceae</taxon>
        <taxon>Rhizobium/Agrobacterium group</taxon>
        <taxon>Rhizobium</taxon>
    </lineage>
</organism>
<dbReference type="RefSeq" id="WP_112343573.1">
    <property type="nucleotide sequence ID" value="NZ_QMKK01000046.1"/>
</dbReference>
<dbReference type="InterPro" id="IPR006683">
    <property type="entry name" value="Thioestr_dom"/>
</dbReference>